<dbReference type="GO" id="GO:0005886">
    <property type="term" value="C:plasma membrane"/>
    <property type="evidence" value="ECO:0007669"/>
    <property type="project" value="UniProtKB-SubCell"/>
</dbReference>
<evidence type="ECO:0000256" key="9">
    <source>
        <dbReference type="RuleBase" id="RU003346"/>
    </source>
</evidence>
<accession>A0A412TWB1</accession>
<feature type="transmembrane region" description="Helical" evidence="10">
    <location>
        <begin position="53"/>
        <end position="74"/>
    </location>
</feature>
<dbReference type="PROSITE" id="PS00217">
    <property type="entry name" value="SUGAR_TRANSPORT_2"/>
    <property type="match status" value="1"/>
</dbReference>
<feature type="transmembrane region" description="Helical" evidence="10">
    <location>
        <begin position="107"/>
        <end position="129"/>
    </location>
</feature>
<dbReference type="PANTHER" id="PTHR48023">
    <property type="entry name" value="D-XYLOSE-PROTON SYMPORTER-LIKE 2"/>
    <property type="match status" value="1"/>
</dbReference>
<feature type="transmembrane region" description="Helical" evidence="10">
    <location>
        <begin position="83"/>
        <end position="101"/>
    </location>
</feature>
<dbReference type="PROSITE" id="PS00216">
    <property type="entry name" value="SUGAR_TRANSPORT_1"/>
    <property type="match status" value="2"/>
</dbReference>
<evidence type="ECO:0000313" key="13">
    <source>
        <dbReference type="Proteomes" id="UP000284243"/>
    </source>
</evidence>
<feature type="transmembrane region" description="Helical" evidence="10">
    <location>
        <begin position="394"/>
        <end position="414"/>
    </location>
</feature>
<keyword evidence="3 9" id="KW-0813">Transport</keyword>
<keyword evidence="5" id="KW-0762">Sugar transport</keyword>
<evidence type="ECO:0000256" key="7">
    <source>
        <dbReference type="ARBA" id="ARBA00022989"/>
    </source>
</evidence>
<evidence type="ECO:0000256" key="8">
    <source>
        <dbReference type="ARBA" id="ARBA00023136"/>
    </source>
</evidence>
<evidence type="ECO:0000256" key="1">
    <source>
        <dbReference type="ARBA" id="ARBA00004651"/>
    </source>
</evidence>
<dbReference type="AlphaFoldDB" id="A0A412TWB1"/>
<dbReference type="InterPro" id="IPR003663">
    <property type="entry name" value="Sugar/inositol_transpt"/>
</dbReference>
<dbReference type="InterPro" id="IPR036259">
    <property type="entry name" value="MFS_trans_sf"/>
</dbReference>
<dbReference type="InterPro" id="IPR050820">
    <property type="entry name" value="MFS_Sugar_Transporter"/>
</dbReference>
<feature type="transmembrane region" description="Helical" evidence="10">
    <location>
        <begin position="330"/>
        <end position="352"/>
    </location>
</feature>
<keyword evidence="7 10" id="KW-1133">Transmembrane helix</keyword>
<feature type="transmembrane region" description="Helical" evidence="10">
    <location>
        <begin position="183"/>
        <end position="204"/>
    </location>
</feature>
<evidence type="ECO:0000256" key="4">
    <source>
        <dbReference type="ARBA" id="ARBA00022475"/>
    </source>
</evidence>
<feature type="transmembrane region" description="Helical" evidence="10">
    <location>
        <begin position="302"/>
        <end position="323"/>
    </location>
</feature>
<dbReference type="Pfam" id="PF00083">
    <property type="entry name" value="Sugar_tr"/>
    <property type="match status" value="1"/>
</dbReference>
<feature type="transmembrane region" description="Helical" evidence="10">
    <location>
        <begin position="358"/>
        <end position="382"/>
    </location>
</feature>
<dbReference type="Proteomes" id="UP000284243">
    <property type="component" value="Unassembled WGS sequence"/>
</dbReference>
<dbReference type="InterPro" id="IPR005828">
    <property type="entry name" value="MFS_sugar_transport-like"/>
</dbReference>
<dbReference type="InterPro" id="IPR005829">
    <property type="entry name" value="Sugar_transporter_CS"/>
</dbReference>
<evidence type="ECO:0000256" key="5">
    <source>
        <dbReference type="ARBA" id="ARBA00022597"/>
    </source>
</evidence>
<dbReference type="InterPro" id="IPR020846">
    <property type="entry name" value="MFS_dom"/>
</dbReference>
<dbReference type="SUPFAM" id="SSF103473">
    <property type="entry name" value="MFS general substrate transporter"/>
    <property type="match status" value="1"/>
</dbReference>
<dbReference type="NCBIfam" id="TIGR00879">
    <property type="entry name" value="SP"/>
    <property type="match status" value="1"/>
</dbReference>
<feature type="transmembrane region" description="Helical" evidence="10">
    <location>
        <begin position="426"/>
        <end position="444"/>
    </location>
</feature>
<feature type="transmembrane region" description="Helical" evidence="10">
    <location>
        <begin position="12"/>
        <end position="33"/>
    </location>
</feature>
<protein>
    <submittedName>
        <fullName evidence="12">MFS transporter</fullName>
    </submittedName>
</protein>
<evidence type="ECO:0000256" key="6">
    <source>
        <dbReference type="ARBA" id="ARBA00022692"/>
    </source>
</evidence>
<keyword evidence="6 10" id="KW-0812">Transmembrane</keyword>
<evidence type="ECO:0000256" key="3">
    <source>
        <dbReference type="ARBA" id="ARBA00022448"/>
    </source>
</evidence>
<gene>
    <name evidence="12" type="ORF">DWW57_03740</name>
</gene>
<name>A0A412TWB1_9BACT</name>
<feature type="domain" description="Major facilitator superfamily (MFS) profile" evidence="11">
    <location>
        <begin position="15"/>
        <end position="448"/>
    </location>
</feature>
<comment type="caution">
    <text evidence="12">The sequence shown here is derived from an EMBL/GenBank/DDBJ whole genome shotgun (WGS) entry which is preliminary data.</text>
</comment>
<sequence>MSKKNKINGVYLFLISLVSAFGGLLFGYDWVVIGGAKPFYEAYLGIENFPVLQGWAMSSALVGCILGVMTSGYYADRYGRKKLLILSAVLFIVSAVFTGLAENLTAFVIYRIIGGIGIGITSNISPIYIAEVVPAHIRGRYVSLNQLTIVLGILSAQITNWLLAEEIVPGTDILDTWNGQMGWRWMFWAENVPAVLFFVCMFFVPESPKWMVFNHRKEGALKLWKRIGGEQYAQEELRVTQENASQDSGKVPFLSLFKGKMKRVIWIGIILAAFQQWCGINVIFNYAQEIFTSAGYTISDMFFNIIVTGSANLIFTVIAIFTVDKLGRRALMRFGALSLTLIYLVMGCCYFFEIQGFLLLLLVVLAIACYAVSLGAVVWVILAEIFPTRVRGTAVAISTFALWAACFILTYTFPILNNSLGADGTFWLYGAICLAGYLFITFRLPETKQKSLEEIEKELLK</sequence>
<dbReference type="Gene3D" id="1.20.1250.20">
    <property type="entry name" value="MFS general substrate transporter like domains"/>
    <property type="match status" value="1"/>
</dbReference>
<proteinExistence type="inferred from homology"/>
<dbReference type="PANTHER" id="PTHR48023:SF4">
    <property type="entry name" value="D-XYLOSE-PROTON SYMPORTER-LIKE 2"/>
    <property type="match status" value="1"/>
</dbReference>
<dbReference type="CDD" id="cd17359">
    <property type="entry name" value="MFS_XylE_like"/>
    <property type="match status" value="1"/>
</dbReference>
<dbReference type="PRINTS" id="PR00171">
    <property type="entry name" value="SUGRTRNSPORT"/>
</dbReference>
<evidence type="ECO:0000259" key="11">
    <source>
        <dbReference type="PROSITE" id="PS50850"/>
    </source>
</evidence>
<feature type="transmembrane region" description="Helical" evidence="10">
    <location>
        <begin position="141"/>
        <end position="163"/>
    </location>
</feature>
<reference evidence="12 13" key="1">
    <citation type="submission" date="2018-08" db="EMBL/GenBank/DDBJ databases">
        <title>A genome reference for cultivated species of the human gut microbiota.</title>
        <authorList>
            <person name="Zou Y."/>
            <person name="Xue W."/>
            <person name="Luo G."/>
        </authorList>
    </citation>
    <scope>NUCLEOTIDE SEQUENCE [LARGE SCALE GENOMIC DNA]</scope>
    <source>
        <strain evidence="12 13">AF16-14</strain>
    </source>
</reference>
<dbReference type="GO" id="GO:0022857">
    <property type="term" value="F:transmembrane transporter activity"/>
    <property type="evidence" value="ECO:0007669"/>
    <property type="project" value="InterPro"/>
</dbReference>
<organism evidence="12 13">
    <name type="scientific">Odoribacter splanchnicus</name>
    <dbReference type="NCBI Taxonomy" id="28118"/>
    <lineage>
        <taxon>Bacteria</taxon>
        <taxon>Pseudomonadati</taxon>
        <taxon>Bacteroidota</taxon>
        <taxon>Bacteroidia</taxon>
        <taxon>Bacteroidales</taxon>
        <taxon>Odoribacteraceae</taxon>
        <taxon>Odoribacter</taxon>
    </lineage>
</organism>
<dbReference type="RefSeq" id="WP_022160649.1">
    <property type="nucleotide sequence ID" value="NZ_CABJFF010000003.1"/>
</dbReference>
<feature type="transmembrane region" description="Helical" evidence="10">
    <location>
        <begin position="264"/>
        <end position="287"/>
    </location>
</feature>
<dbReference type="EMBL" id="QRYC01000003">
    <property type="protein sequence ID" value="RGU58175.1"/>
    <property type="molecule type" value="Genomic_DNA"/>
</dbReference>
<keyword evidence="4" id="KW-1003">Cell membrane</keyword>
<comment type="subcellular location">
    <subcellularLocation>
        <location evidence="1">Cell membrane</location>
        <topology evidence="1">Multi-pass membrane protein</topology>
    </subcellularLocation>
</comment>
<dbReference type="PROSITE" id="PS50850">
    <property type="entry name" value="MFS"/>
    <property type="match status" value="1"/>
</dbReference>
<evidence type="ECO:0000256" key="2">
    <source>
        <dbReference type="ARBA" id="ARBA00010992"/>
    </source>
</evidence>
<evidence type="ECO:0000256" key="10">
    <source>
        <dbReference type="SAM" id="Phobius"/>
    </source>
</evidence>
<dbReference type="InterPro" id="IPR047984">
    <property type="entry name" value="XylE-like"/>
</dbReference>
<dbReference type="FunFam" id="1.20.1250.20:FF:000122">
    <property type="entry name" value="D-xylose transporter XylE"/>
    <property type="match status" value="1"/>
</dbReference>
<keyword evidence="8 10" id="KW-0472">Membrane</keyword>
<evidence type="ECO:0000313" key="12">
    <source>
        <dbReference type="EMBL" id="RGU58175.1"/>
    </source>
</evidence>
<comment type="similarity">
    <text evidence="2 9">Belongs to the major facilitator superfamily. Sugar transporter (TC 2.A.1.1) family.</text>
</comment>